<proteinExistence type="predicted"/>
<reference evidence="1" key="2">
    <citation type="journal article" date="2015" name="Data Brief">
        <title>Shoot transcriptome of the giant reed, Arundo donax.</title>
        <authorList>
            <person name="Barrero R.A."/>
            <person name="Guerrero F.D."/>
            <person name="Moolhuijzen P."/>
            <person name="Goolsby J.A."/>
            <person name="Tidwell J."/>
            <person name="Bellgard S.E."/>
            <person name="Bellgard M.I."/>
        </authorList>
    </citation>
    <scope>NUCLEOTIDE SEQUENCE</scope>
    <source>
        <tissue evidence="1">Shoot tissue taken approximately 20 cm above the soil surface</tissue>
    </source>
</reference>
<organism evidence="1">
    <name type="scientific">Arundo donax</name>
    <name type="common">Giant reed</name>
    <name type="synonym">Donax arundinaceus</name>
    <dbReference type="NCBI Taxonomy" id="35708"/>
    <lineage>
        <taxon>Eukaryota</taxon>
        <taxon>Viridiplantae</taxon>
        <taxon>Streptophyta</taxon>
        <taxon>Embryophyta</taxon>
        <taxon>Tracheophyta</taxon>
        <taxon>Spermatophyta</taxon>
        <taxon>Magnoliopsida</taxon>
        <taxon>Liliopsida</taxon>
        <taxon>Poales</taxon>
        <taxon>Poaceae</taxon>
        <taxon>PACMAD clade</taxon>
        <taxon>Arundinoideae</taxon>
        <taxon>Arundineae</taxon>
        <taxon>Arundo</taxon>
    </lineage>
</organism>
<dbReference type="EMBL" id="GBRH01209674">
    <property type="protein sequence ID" value="JAD88221.1"/>
    <property type="molecule type" value="Transcribed_RNA"/>
</dbReference>
<reference evidence="1" key="1">
    <citation type="submission" date="2014-09" db="EMBL/GenBank/DDBJ databases">
        <authorList>
            <person name="Magalhaes I.L.F."/>
            <person name="Oliveira U."/>
            <person name="Santos F.R."/>
            <person name="Vidigal T.H.D.A."/>
            <person name="Brescovit A.D."/>
            <person name="Santos A.J."/>
        </authorList>
    </citation>
    <scope>NUCLEOTIDE SEQUENCE</scope>
    <source>
        <tissue evidence="1">Shoot tissue taken approximately 20 cm above the soil surface</tissue>
    </source>
</reference>
<dbReference type="AlphaFoldDB" id="A0A0A9DG72"/>
<name>A0A0A9DG72_ARUDO</name>
<sequence>MLCCSGVWSCGVRIAYFRCGCLMGMAVQSEFNCLVDAI</sequence>
<protein>
    <submittedName>
        <fullName evidence="1">Uncharacterized protein</fullName>
    </submittedName>
</protein>
<evidence type="ECO:0000313" key="1">
    <source>
        <dbReference type="EMBL" id="JAD85668.1"/>
    </source>
</evidence>
<dbReference type="EMBL" id="GBRH01212227">
    <property type="protein sequence ID" value="JAD85668.1"/>
    <property type="molecule type" value="Transcribed_RNA"/>
</dbReference>
<accession>A0A0A9DG72</accession>